<dbReference type="EMBL" id="JBIBDZ010000008">
    <property type="protein sequence ID" value="MFF5921906.1"/>
    <property type="molecule type" value="Genomic_DNA"/>
</dbReference>
<evidence type="ECO:0000313" key="1">
    <source>
        <dbReference type="EMBL" id="MFF5921906.1"/>
    </source>
</evidence>
<dbReference type="Proteomes" id="UP001602370">
    <property type="component" value="Unassembled WGS sequence"/>
</dbReference>
<gene>
    <name evidence="1" type="ORF">ACFY8C_26680</name>
</gene>
<dbReference type="SUPFAM" id="SSF55961">
    <property type="entry name" value="Bet v1-like"/>
    <property type="match status" value="1"/>
</dbReference>
<sequence>MTGTGTGSNTTTVVVERRVDASPGRVWESITDLPDMPRVLSGVERVEVLTEGGFAVGTRWRETRRMLGKEATEEMLVTECEPPDRYVTVADSHGMHYVSEIALTPDGAGATTLRMTFSARPSHGRRQGFLGRLIARFGAKAVARALTKDLSEIASAVESRT</sequence>
<organism evidence="1 2">
    <name type="scientific">Streptomyces flavochromogenes</name>
    <dbReference type="NCBI Taxonomy" id="68199"/>
    <lineage>
        <taxon>Bacteria</taxon>
        <taxon>Bacillati</taxon>
        <taxon>Actinomycetota</taxon>
        <taxon>Actinomycetes</taxon>
        <taxon>Kitasatosporales</taxon>
        <taxon>Streptomycetaceae</taxon>
        <taxon>Streptomyces</taxon>
    </lineage>
</organism>
<dbReference type="RefSeq" id="WP_030315236.1">
    <property type="nucleotide sequence ID" value="NZ_JBIBDZ010000008.1"/>
</dbReference>
<dbReference type="CDD" id="cd07812">
    <property type="entry name" value="SRPBCC"/>
    <property type="match status" value="1"/>
</dbReference>
<protein>
    <submittedName>
        <fullName evidence="1">SRPBCC family protein</fullName>
    </submittedName>
</protein>
<comment type="caution">
    <text evidence="1">The sequence shown here is derived from an EMBL/GenBank/DDBJ whole genome shotgun (WGS) entry which is preliminary data.</text>
</comment>
<name>A0ABW6XX59_9ACTN</name>
<dbReference type="InterPro" id="IPR023393">
    <property type="entry name" value="START-like_dom_sf"/>
</dbReference>
<keyword evidence="2" id="KW-1185">Reference proteome</keyword>
<proteinExistence type="predicted"/>
<evidence type="ECO:0000313" key="2">
    <source>
        <dbReference type="Proteomes" id="UP001602370"/>
    </source>
</evidence>
<dbReference type="Gene3D" id="3.30.530.20">
    <property type="match status" value="1"/>
</dbReference>
<dbReference type="Pfam" id="PF10604">
    <property type="entry name" value="Polyketide_cyc2"/>
    <property type="match status" value="1"/>
</dbReference>
<accession>A0ABW6XX59</accession>
<dbReference type="InterPro" id="IPR019587">
    <property type="entry name" value="Polyketide_cyclase/dehydratase"/>
</dbReference>
<reference evidence="1 2" key="1">
    <citation type="submission" date="2024-10" db="EMBL/GenBank/DDBJ databases">
        <title>The Natural Products Discovery Center: Release of the First 8490 Sequenced Strains for Exploring Actinobacteria Biosynthetic Diversity.</title>
        <authorList>
            <person name="Kalkreuter E."/>
            <person name="Kautsar S.A."/>
            <person name="Yang D."/>
            <person name="Bader C.D."/>
            <person name="Teijaro C.N."/>
            <person name="Fluegel L."/>
            <person name="Davis C.M."/>
            <person name="Simpson J.R."/>
            <person name="Lauterbach L."/>
            <person name="Steele A.D."/>
            <person name="Gui C."/>
            <person name="Meng S."/>
            <person name="Li G."/>
            <person name="Viehrig K."/>
            <person name="Ye F."/>
            <person name="Su P."/>
            <person name="Kiefer A.F."/>
            <person name="Nichols A."/>
            <person name="Cepeda A.J."/>
            <person name="Yan W."/>
            <person name="Fan B."/>
            <person name="Jiang Y."/>
            <person name="Adhikari A."/>
            <person name="Zheng C.-J."/>
            <person name="Schuster L."/>
            <person name="Cowan T.M."/>
            <person name="Smanski M.J."/>
            <person name="Chevrette M.G."/>
            <person name="De Carvalho L.P.S."/>
            <person name="Shen B."/>
        </authorList>
    </citation>
    <scope>NUCLEOTIDE SEQUENCE [LARGE SCALE GENOMIC DNA]</scope>
    <source>
        <strain evidence="1 2">NPDC012605</strain>
    </source>
</reference>